<organism evidence="2 3">
    <name type="scientific">Hemibagrus guttatus</name>
    <dbReference type="NCBI Taxonomy" id="175788"/>
    <lineage>
        <taxon>Eukaryota</taxon>
        <taxon>Metazoa</taxon>
        <taxon>Chordata</taxon>
        <taxon>Craniata</taxon>
        <taxon>Vertebrata</taxon>
        <taxon>Euteleostomi</taxon>
        <taxon>Actinopterygii</taxon>
        <taxon>Neopterygii</taxon>
        <taxon>Teleostei</taxon>
        <taxon>Ostariophysi</taxon>
        <taxon>Siluriformes</taxon>
        <taxon>Bagridae</taxon>
        <taxon>Hemibagrus</taxon>
    </lineage>
</organism>
<name>A0AAE0QZY4_9TELE</name>
<dbReference type="SUPFAM" id="SSF49899">
    <property type="entry name" value="Concanavalin A-like lectins/glucanases"/>
    <property type="match status" value="1"/>
</dbReference>
<dbReference type="EMBL" id="JAUCMX010000008">
    <property type="protein sequence ID" value="KAK3537092.1"/>
    <property type="molecule type" value="Genomic_DNA"/>
</dbReference>
<accession>A0AAE0QZY4</accession>
<reference evidence="2" key="1">
    <citation type="submission" date="2023-06" db="EMBL/GenBank/DDBJ databases">
        <title>Male Hemibagrus guttatus genome.</title>
        <authorList>
            <person name="Bian C."/>
        </authorList>
    </citation>
    <scope>NUCLEOTIDE SEQUENCE</scope>
    <source>
        <strain evidence="2">Male_cb2023</strain>
        <tissue evidence="2">Muscle</tissue>
    </source>
</reference>
<evidence type="ECO:0000259" key="1">
    <source>
        <dbReference type="Pfam" id="PF00629"/>
    </source>
</evidence>
<evidence type="ECO:0000313" key="2">
    <source>
        <dbReference type="EMBL" id="KAK3537092.1"/>
    </source>
</evidence>
<proteinExistence type="predicted"/>
<dbReference type="Pfam" id="PF00629">
    <property type="entry name" value="MAM"/>
    <property type="match status" value="1"/>
</dbReference>
<dbReference type="GO" id="GO:0016020">
    <property type="term" value="C:membrane"/>
    <property type="evidence" value="ECO:0007669"/>
    <property type="project" value="InterPro"/>
</dbReference>
<evidence type="ECO:0000313" key="3">
    <source>
        <dbReference type="Proteomes" id="UP001274896"/>
    </source>
</evidence>
<keyword evidence="3" id="KW-1185">Reference proteome</keyword>
<gene>
    <name evidence="2" type="ORF">QTP70_002102</name>
</gene>
<protein>
    <recommendedName>
        <fullName evidence="1">MAM domain-containing protein</fullName>
    </recommendedName>
</protein>
<dbReference type="Gene3D" id="2.60.120.200">
    <property type="match status" value="1"/>
</dbReference>
<comment type="caution">
    <text evidence="2">The sequence shown here is derived from an EMBL/GenBank/DDBJ whole genome shotgun (WGS) entry which is preliminary data.</text>
</comment>
<dbReference type="InterPro" id="IPR000998">
    <property type="entry name" value="MAM_dom"/>
</dbReference>
<dbReference type="InterPro" id="IPR013320">
    <property type="entry name" value="ConA-like_dom_sf"/>
</dbReference>
<sequence>MDSLWYTVFMEPGHFLFLKVRGNANRKEAAIYSPELPVTLSRQGCQLHFSMYLYGGFNGTVRLSVVENGTSVTPLVWERAGRWKDSWQDVILQITDLLNG</sequence>
<dbReference type="Proteomes" id="UP001274896">
    <property type="component" value="Unassembled WGS sequence"/>
</dbReference>
<feature type="domain" description="MAM" evidence="1">
    <location>
        <begin position="10"/>
        <end position="95"/>
    </location>
</feature>
<dbReference type="AlphaFoldDB" id="A0AAE0QZY4"/>